<dbReference type="InterPro" id="IPR036388">
    <property type="entry name" value="WH-like_DNA-bd_sf"/>
</dbReference>
<reference evidence="7 8" key="1">
    <citation type="journal article" date="2018" name="Sci. Rep.">
        <title>Rhizobium tumorigenes sp. nov., a novel plant tumorigenic bacterium isolated from cane gall tumors on thornless blackberry.</title>
        <authorList>
            <person name="Kuzmanovi N."/>
            <person name="Smalla K."/>
            <person name="Gronow S."/>
            <person name="PuBawska J."/>
        </authorList>
    </citation>
    <scope>NUCLEOTIDE SEQUENCE [LARGE SCALE GENOMIC DNA]</scope>
    <source>
        <strain evidence="7 8">1078</strain>
    </source>
</reference>
<name>A0AAF1KPD4_9HYPH</name>
<dbReference type="CDD" id="cd06171">
    <property type="entry name" value="Sigma70_r4"/>
    <property type="match status" value="1"/>
</dbReference>
<proteinExistence type="inferred from homology"/>
<dbReference type="AlphaFoldDB" id="A0AAF1KPD4"/>
<keyword evidence="4" id="KW-0804">Transcription</keyword>
<geneLocation type="plasmid" evidence="7 8">
    <name>unnamed2</name>
</geneLocation>
<dbReference type="GO" id="GO:0016987">
    <property type="term" value="F:sigma factor activity"/>
    <property type="evidence" value="ECO:0007669"/>
    <property type="project" value="UniProtKB-KW"/>
</dbReference>
<dbReference type="SUPFAM" id="SSF88946">
    <property type="entry name" value="Sigma2 domain of RNA polymerase sigma factors"/>
    <property type="match status" value="1"/>
</dbReference>
<dbReference type="Gene3D" id="1.10.1740.10">
    <property type="match status" value="1"/>
</dbReference>
<dbReference type="GO" id="GO:0003677">
    <property type="term" value="F:DNA binding"/>
    <property type="evidence" value="ECO:0007669"/>
    <property type="project" value="InterPro"/>
</dbReference>
<keyword evidence="3" id="KW-0731">Sigma factor</keyword>
<evidence type="ECO:0000256" key="2">
    <source>
        <dbReference type="ARBA" id="ARBA00023015"/>
    </source>
</evidence>
<comment type="similarity">
    <text evidence="1">Belongs to the sigma-70 factor family. ECF subfamily.</text>
</comment>
<feature type="domain" description="RNA polymerase sigma factor 70 region 4 type 2" evidence="6">
    <location>
        <begin position="129"/>
        <end position="181"/>
    </location>
</feature>
<dbReference type="EMBL" id="CP117259">
    <property type="protein sequence ID" value="WFR98913.1"/>
    <property type="molecule type" value="Genomic_DNA"/>
</dbReference>
<keyword evidence="2" id="KW-0805">Transcription regulation</keyword>
<evidence type="ECO:0000313" key="8">
    <source>
        <dbReference type="Proteomes" id="UP000249499"/>
    </source>
</evidence>
<feature type="domain" description="RNA polymerase sigma-70 region 2" evidence="5">
    <location>
        <begin position="32"/>
        <end position="97"/>
    </location>
</feature>
<dbReference type="Pfam" id="PF04542">
    <property type="entry name" value="Sigma70_r2"/>
    <property type="match status" value="1"/>
</dbReference>
<dbReference type="SUPFAM" id="SSF88659">
    <property type="entry name" value="Sigma3 and sigma4 domains of RNA polymerase sigma factors"/>
    <property type="match status" value="1"/>
</dbReference>
<dbReference type="RefSeq" id="WP_240539027.1">
    <property type="nucleotide sequence ID" value="NZ_CP117259.1"/>
</dbReference>
<dbReference type="InterPro" id="IPR013324">
    <property type="entry name" value="RNA_pol_sigma_r3/r4-like"/>
</dbReference>
<dbReference type="InterPro" id="IPR007627">
    <property type="entry name" value="RNA_pol_sigma70_r2"/>
</dbReference>
<dbReference type="InterPro" id="IPR014284">
    <property type="entry name" value="RNA_pol_sigma-70_dom"/>
</dbReference>
<evidence type="ECO:0000256" key="4">
    <source>
        <dbReference type="ARBA" id="ARBA00023163"/>
    </source>
</evidence>
<evidence type="ECO:0000313" key="7">
    <source>
        <dbReference type="EMBL" id="WFR98913.1"/>
    </source>
</evidence>
<dbReference type="Pfam" id="PF08281">
    <property type="entry name" value="Sigma70_r4_2"/>
    <property type="match status" value="1"/>
</dbReference>
<sequence>MAEAQAALDRKRINELMAAVAEHRDVDSYEMLYKYFVPKVRSYMFKIGGDRIMAEEMAQEAMLSVWRKANQFDPERGAASTWIYTIARNVRIDALRRGPRPDFDPNDPAFVPGDTPAADVAFDKEQDADRLRLAMASLKPDEIKALKMSFFEDMAHPAIAASLGIPIGTVKSRIRNACLKLRNILKDD</sequence>
<keyword evidence="7" id="KW-0614">Plasmid</keyword>
<gene>
    <name evidence="7" type="ORF">PR017_26400</name>
</gene>
<evidence type="ECO:0000256" key="1">
    <source>
        <dbReference type="ARBA" id="ARBA00010641"/>
    </source>
</evidence>
<dbReference type="InterPro" id="IPR013325">
    <property type="entry name" value="RNA_pol_sigma_r2"/>
</dbReference>
<dbReference type="PANTHER" id="PTHR43133:SF62">
    <property type="entry name" value="RNA POLYMERASE SIGMA FACTOR SIGZ"/>
    <property type="match status" value="1"/>
</dbReference>
<dbReference type="GO" id="GO:0006352">
    <property type="term" value="P:DNA-templated transcription initiation"/>
    <property type="evidence" value="ECO:0007669"/>
    <property type="project" value="InterPro"/>
</dbReference>
<dbReference type="PANTHER" id="PTHR43133">
    <property type="entry name" value="RNA POLYMERASE ECF-TYPE SIGMA FACTO"/>
    <property type="match status" value="1"/>
</dbReference>
<dbReference type="InterPro" id="IPR039425">
    <property type="entry name" value="RNA_pol_sigma-70-like"/>
</dbReference>
<accession>A0AAF1KPD4</accession>
<dbReference type="Gene3D" id="1.10.10.10">
    <property type="entry name" value="Winged helix-like DNA-binding domain superfamily/Winged helix DNA-binding domain"/>
    <property type="match status" value="1"/>
</dbReference>
<dbReference type="Proteomes" id="UP000249499">
    <property type="component" value="Plasmid unnamed2"/>
</dbReference>
<dbReference type="InterPro" id="IPR013249">
    <property type="entry name" value="RNA_pol_sigma70_r4_t2"/>
</dbReference>
<evidence type="ECO:0000259" key="6">
    <source>
        <dbReference type="Pfam" id="PF08281"/>
    </source>
</evidence>
<protein>
    <submittedName>
        <fullName evidence="7">Sigma-70 family RNA polymerase sigma factor</fullName>
    </submittedName>
</protein>
<organism evidence="7 8">
    <name type="scientific">Rhizobium tumorigenes</name>
    <dbReference type="NCBI Taxonomy" id="2041385"/>
    <lineage>
        <taxon>Bacteria</taxon>
        <taxon>Pseudomonadati</taxon>
        <taxon>Pseudomonadota</taxon>
        <taxon>Alphaproteobacteria</taxon>
        <taxon>Hyphomicrobiales</taxon>
        <taxon>Rhizobiaceae</taxon>
        <taxon>Rhizobium/Agrobacterium group</taxon>
        <taxon>Rhizobium</taxon>
    </lineage>
</organism>
<dbReference type="NCBIfam" id="TIGR02937">
    <property type="entry name" value="sigma70-ECF"/>
    <property type="match status" value="1"/>
</dbReference>
<evidence type="ECO:0000259" key="5">
    <source>
        <dbReference type="Pfam" id="PF04542"/>
    </source>
</evidence>
<evidence type="ECO:0000256" key="3">
    <source>
        <dbReference type="ARBA" id="ARBA00023082"/>
    </source>
</evidence>
<keyword evidence="8" id="KW-1185">Reference proteome</keyword>
<dbReference type="KEGG" id="rtu:PR017_26400"/>
<reference evidence="8" key="2">
    <citation type="journal article" date="2023" name="MicrobiologyOpen">
        <title>Genomics of the tumorigenes clade of the family Rhizobiaceae and description of Rhizobium rhododendri sp. nov.</title>
        <authorList>
            <person name="Kuzmanovic N."/>
            <person name="diCenzo G.C."/>
            <person name="Bunk B."/>
            <person name="Sproeer C."/>
            <person name="Fruehling A."/>
            <person name="Neumann-Schaal M."/>
            <person name="Overmann J."/>
            <person name="Smalla K."/>
        </authorList>
    </citation>
    <scope>NUCLEOTIDE SEQUENCE [LARGE SCALE GENOMIC DNA]</scope>
    <source>
        <strain evidence="8">1078</strain>
        <plasmid evidence="8">unnamed2</plasmid>
    </source>
</reference>